<sequence>MRLREYPPAALAVQDDARNNSASSGNLAADNGSAAGDPKLLALSALGFSKPLLSTLTDRARRNGTSMKSELLHSGQVEEAACYGAMARYLRLPFIAAIDPGSVADIPVLDTQLQRPNQVRINHRHKAPQVAVVPEARRLADLKAALLAMPLLGQDLAITAPSAIRQAVWRSGATRRARDDQRAVRAFSRVLGPRGALRRLGVLGRARIGRPRHCADRHADRDAAFSAHSSADLFCVPQSAVRRLHPAAVRRPEPPPPGRPKPDGPRSRRSAFTEEPGFGLSKL</sequence>
<gene>
    <name evidence="2" type="ORF">NGAL_HAMBI1189_29360</name>
</gene>
<evidence type="ECO:0000313" key="2">
    <source>
        <dbReference type="EMBL" id="CDZ49425.1"/>
    </source>
</evidence>
<evidence type="ECO:0000313" key="3">
    <source>
        <dbReference type="Proteomes" id="UP000039660"/>
    </source>
</evidence>
<feature type="region of interest" description="Disordered" evidence="1">
    <location>
        <begin position="1"/>
        <end position="31"/>
    </location>
</feature>
<protein>
    <submittedName>
        <fullName evidence="2">Uncharacterized protein</fullName>
    </submittedName>
</protein>
<dbReference type="RefSeq" id="WP_046635629.1">
    <property type="nucleotide sequence ID" value="NZ_CCRK01000006.1"/>
</dbReference>
<dbReference type="Proteomes" id="UP000039660">
    <property type="component" value="Unassembled WGS sequence"/>
</dbReference>
<name>A0A0T7GQ83_NEOGA</name>
<evidence type="ECO:0000256" key="1">
    <source>
        <dbReference type="SAM" id="MobiDB-lite"/>
    </source>
</evidence>
<proteinExistence type="predicted"/>
<feature type="region of interest" description="Disordered" evidence="1">
    <location>
        <begin position="245"/>
        <end position="283"/>
    </location>
</feature>
<dbReference type="EMBL" id="CCRK01000006">
    <property type="protein sequence ID" value="CDZ49425.1"/>
    <property type="molecule type" value="Genomic_DNA"/>
</dbReference>
<dbReference type="AlphaFoldDB" id="A0A0T7GQ83"/>
<organism evidence="2 3">
    <name type="scientific">Neorhizobium galegae bv. officinalis</name>
    <dbReference type="NCBI Taxonomy" id="323656"/>
    <lineage>
        <taxon>Bacteria</taxon>
        <taxon>Pseudomonadati</taxon>
        <taxon>Pseudomonadota</taxon>
        <taxon>Alphaproteobacteria</taxon>
        <taxon>Hyphomicrobiales</taxon>
        <taxon>Rhizobiaceae</taxon>
        <taxon>Rhizobium/Agrobacterium group</taxon>
        <taxon>Neorhizobium</taxon>
    </lineage>
</organism>
<accession>A0A0T7GQ83</accession>
<reference evidence="2 3" key="1">
    <citation type="submission" date="2014-08" db="EMBL/GenBank/DDBJ databases">
        <authorList>
            <person name="Chen Y.-H."/>
        </authorList>
    </citation>
    <scope>NUCLEOTIDE SEQUENCE [LARGE SCALE GENOMIC DNA]</scope>
</reference>